<organism evidence="1 2">
    <name type="scientific">Treponema rectale</name>
    <dbReference type="NCBI Taxonomy" id="744512"/>
    <lineage>
        <taxon>Bacteria</taxon>
        <taxon>Pseudomonadati</taxon>
        <taxon>Spirochaetota</taxon>
        <taxon>Spirochaetia</taxon>
        <taxon>Spirochaetales</taxon>
        <taxon>Treponemataceae</taxon>
        <taxon>Treponema</taxon>
    </lineage>
</organism>
<proteinExistence type="predicted"/>
<evidence type="ECO:0008006" key="3">
    <source>
        <dbReference type="Google" id="ProtNLM"/>
    </source>
</evidence>
<gene>
    <name evidence="1" type="ORF">HNP77_000952</name>
</gene>
<evidence type="ECO:0000313" key="1">
    <source>
        <dbReference type="EMBL" id="MBB5218583.1"/>
    </source>
</evidence>
<sequence>MKIKLVLILSILTVLCSCEKPVQWKQKKAESHLEFLTFTKGTSERTIKGKLDEWKIDYTCESGKLFSAIETDWITFRKIEYSQIFFYLDENKKLFKIKAYIPGEENGKKLLKLFSSRFTESRRKGQKPREHYFAGISSESCSLKYNRDDEVWFMEMNFIPD</sequence>
<protein>
    <recommendedName>
        <fullName evidence="3">Lipoprotein</fullName>
    </recommendedName>
</protein>
<evidence type="ECO:0000313" key="2">
    <source>
        <dbReference type="Proteomes" id="UP000578697"/>
    </source>
</evidence>
<dbReference type="EMBL" id="JACHFR010000002">
    <property type="protein sequence ID" value="MBB5218583.1"/>
    <property type="molecule type" value="Genomic_DNA"/>
</dbReference>
<accession>A0A840SGB6</accession>
<reference evidence="1 2" key="1">
    <citation type="submission" date="2020-08" db="EMBL/GenBank/DDBJ databases">
        <title>Genomic Encyclopedia of Type Strains, Phase IV (KMG-IV): sequencing the most valuable type-strain genomes for metagenomic binning, comparative biology and taxonomic classification.</title>
        <authorList>
            <person name="Goeker M."/>
        </authorList>
    </citation>
    <scope>NUCLEOTIDE SEQUENCE [LARGE SCALE GENOMIC DNA]</scope>
    <source>
        <strain evidence="1 2">DSM 103679</strain>
    </source>
</reference>
<comment type="caution">
    <text evidence="1">The sequence shown here is derived from an EMBL/GenBank/DDBJ whole genome shotgun (WGS) entry which is preliminary data.</text>
</comment>
<dbReference type="Proteomes" id="UP000578697">
    <property type="component" value="Unassembled WGS sequence"/>
</dbReference>
<dbReference type="PROSITE" id="PS51257">
    <property type="entry name" value="PROKAR_LIPOPROTEIN"/>
    <property type="match status" value="1"/>
</dbReference>
<dbReference type="RefSeq" id="WP_184652032.1">
    <property type="nucleotide sequence ID" value="NZ_JACHFR010000002.1"/>
</dbReference>
<keyword evidence="2" id="KW-1185">Reference proteome</keyword>
<name>A0A840SGB6_9SPIR</name>
<dbReference type="AlphaFoldDB" id="A0A840SGB6"/>